<keyword evidence="3" id="KW-1185">Reference proteome</keyword>
<evidence type="ECO:0000259" key="1">
    <source>
        <dbReference type="Pfam" id="PF16087"/>
    </source>
</evidence>
<evidence type="ECO:0000313" key="2">
    <source>
        <dbReference type="EMBL" id="GBM30621.1"/>
    </source>
</evidence>
<sequence length="151" mass="17083">MGRRQFINDRTPSRAPVPTTITAAAPVRRNIDSNTFEAKSAARLYREHFPEGQHPTRQTILKIAKRLRETGCVTSRPRVRKPRNAGCKMQPEEVLEYALAHPQSSIKMISANCGLSESRVWTILNESGVHPYRSTPMQGLMLRDVVQLCDE</sequence>
<proteinExistence type="predicted"/>
<dbReference type="PANTHER" id="PTHR47326">
    <property type="entry name" value="TRANSPOSABLE ELEMENT TC3 TRANSPOSASE-LIKE PROTEIN"/>
    <property type="match status" value="1"/>
</dbReference>
<dbReference type="EMBL" id="BGPR01000665">
    <property type="protein sequence ID" value="GBM30621.1"/>
    <property type="molecule type" value="Genomic_DNA"/>
</dbReference>
<accession>A0A4Y2EP34</accession>
<organism evidence="2 3">
    <name type="scientific">Araneus ventricosus</name>
    <name type="common">Orbweaver spider</name>
    <name type="synonym">Epeira ventricosa</name>
    <dbReference type="NCBI Taxonomy" id="182803"/>
    <lineage>
        <taxon>Eukaryota</taxon>
        <taxon>Metazoa</taxon>
        <taxon>Ecdysozoa</taxon>
        <taxon>Arthropoda</taxon>
        <taxon>Chelicerata</taxon>
        <taxon>Arachnida</taxon>
        <taxon>Araneae</taxon>
        <taxon>Araneomorphae</taxon>
        <taxon>Entelegynae</taxon>
        <taxon>Araneoidea</taxon>
        <taxon>Araneidae</taxon>
        <taxon>Araneus</taxon>
    </lineage>
</organism>
<dbReference type="Pfam" id="PF16087">
    <property type="entry name" value="DUF4817"/>
    <property type="match status" value="1"/>
</dbReference>
<dbReference type="PANTHER" id="PTHR47326:SF1">
    <property type="entry name" value="HTH PSQ-TYPE DOMAIN-CONTAINING PROTEIN"/>
    <property type="match status" value="1"/>
</dbReference>
<comment type="caution">
    <text evidence="2">The sequence shown here is derived from an EMBL/GenBank/DDBJ whole genome shotgun (WGS) entry which is preliminary data.</text>
</comment>
<evidence type="ECO:0000313" key="3">
    <source>
        <dbReference type="Proteomes" id="UP000499080"/>
    </source>
</evidence>
<dbReference type="Proteomes" id="UP000499080">
    <property type="component" value="Unassembled WGS sequence"/>
</dbReference>
<dbReference type="AlphaFoldDB" id="A0A4Y2EP34"/>
<dbReference type="InterPro" id="IPR032135">
    <property type="entry name" value="DUF4817"/>
</dbReference>
<protein>
    <recommendedName>
        <fullName evidence="1">DUF4817 domain-containing protein</fullName>
    </recommendedName>
</protein>
<feature type="domain" description="DUF4817" evidence="1">
    <location>
        <begin position="39"/>
        <end position="74"/>
    </location>
</feature>
<name>A0A4Y2EP34_ARAVE</name>
<reference evidence="2 3" key="1">
    <citation type="journal article" date="2019" name="Sci. Rep.">
        <title>Orb-weaving spider Araneus ventricosus genome elucidates the spidroin gene catalogue.</title>
        <authorList>
            <person name="Kono N."/>
            <person name="Nakamura H."/>
            <person name="Ohtoshi R."/>
            <person name="Moran D.A.P."/>
            <person name="Shinohara A."/>
            <person name="Yoshida Y."/>
            <person name="Fujiwara M."/>
            <person name="Mori M."/>
            <person name="Tomita M."/>
            <person name="Arakawa K."/>
        </authorList>
    </citation>
    <scope>NUCLEOTIDE SEQUENCE [LARGE SCALE GENOMIC DNA]</scope>
</reference>
<gene>
    <name evidence="2" type="ORF">AVEN_18315_1</name>
</gene>